<sequence>MIYDTQILKHWTVLFN</sequence>
<protein>
    <submittedName>
        <fullName evidence="1">Uncharacterized protein</fullName>
    </submittedName>
</protein>
<accession>A0A0A9FJP8</accession>
<organism evidence="1">
    <name type="scientific">Arundo donax</name>
    <name type="common">Giant reed</name>
    <name type="synonym">Donax arundinaceus</name>
    <dbReference type="NCBI Taxonomy" id="35708"/>
    <lineage>
        <taxon>Eukaryota</taxon>
        <taxon>Viridiplantae</taxon>
        <taxon>Streptophyta</taxon>
        <taxon>Embryophyta</taxon>
        <taxon>Tracheophyta</taxon>
        <taxon>Spermatophyta</taxon>
        <taxon>Magnoliopsida</taxon>
        <taxon>Liliopsida</taxon>
        <taxon>Poales</taxon>
        <taxon>Poaceae</taxon>
        <taxon>PACMAD clade</taxon>
        <taxon>Arundinoideae</taxon>
        <taxon>Arundineae</taxon>
        <taxon>Arundo</taxon>
    </lineage>
</organism>
<name>A0A0A9FJP8_ARUDO</name>
<dbReference type="AlphaFoldDB" id="A0A0A9FJP8"/>
<reference evidence="1" key="2">
    <citation type="journal article" date="2015" name="Data Brief">
        <title>Shoot transcriptome of the giant reed, Arundo donax.</title>
        <authorList>
            <person name="Barrero R.A."/>
            <person name="Guerrero F.D."/>
            <person name="Moolhuijzen P."/>
            <person name="Goolsby J.A."/>
            <person name="Tidwell J."/>
            <person name="Bellgard S.E."/>
            <person name="Bellgard M.I."/>
        </authorList>
    </citation>
    <scope>NUCLEOTIDE SEQUENCE</scope>
    <source>
        <tissue evidence="1">Shoot tissue taken approximately 20 cm above the soil surface</tissue>
    </source>
</reference>
<evidence type="ECO:0000313" key="1">
    <source>
        <dbReference type="EMBL" id="JAE10356.1"/>
    </source>
</evidence>
<dbReference type="EMBL" id="GBRH01187540">
    <property type="protein sequence ID" value="JAE10356.1"/>
    <property type="molecule type" value="Transcribed_RNA"/>
</dbReference>
<reference evidence="1" key="1">
    <citation type="submission" date="2014-09" db="EMBL/GenBank/DDBJ databases">
        <authorList>
            <person name="Magalhaes I.L.F."/>
            <person name="Oliveira U."/>
            <person name="Santos F.R."/>
            <person name="Vidigal T.H.D.A."/>
            <person name="Brescovit A.D."/>
            <person name="Santos A.J."/>
        </authorList>
    </citation>
    <scope>NUCLEOTIDE SEQUENCE</scope>
    <source>
        <tissue evidence="1">Shoot tissue taken approximately 20 cm above the soil surface</tissue>
    </source>
</reference>
<proteinExistence type="predicted"/>